<evidence type="ECO:0000313" key="3">
    <source>
        <dbReference type="EMBL" id="CRZ34993.1"/>
    </source>
</evidence>
<evidence type="ECO:0000256" key="1">
    <source>
        <dbReference type="ARBA" id="ARBA00003238"/>
    </source>
</evidence>
<dbReference type="NCBIfam" id="TIGR00762">
    <property type="entry name" value="DegV"/>
    <property type="match status" value="1"/>
</dbReference>
<dbReference type="RefSeq" id="WP_103203086.1">
    <property type="nucleotide sequence ID" value="NZ_CVTD020000017.1"/>
</dbReference>
<evidence type="ECO:0000256" key="2">
    <source>
        <dbReference type="ARBA" id="ARBA00023121"/>
    </source>
</evidence>
<evidence type="ECO:0000313" key="4">
    <source>
        <dbReference type="Proteomes" id="UP000236497"/>
    </source>
</evidence>
<protein>
    <submittedName>
        <fullName evidence="3">DegV domain-containing protein CPE0026</fullName>
    </submittedName>
</protein>
<dbReference type="Proteomes" id="UP000236497">
    <property type="component" value="Unassembled WGS sequence"/>
</dbReference>
<accession>A0A0H5SXB6</accession>
<dbReference type="Pfam" id="PF02645">
    <property type="entry name" value="DegV"/>
    <property type="match status" value="1"/>
</dbReference>
<dbReference type="AlphaFoldDB" id="A0A0H5SXB6"/>
<sequence>MRDFVITTDRTCDLPDNFIKKHNLKIIPLYYSFDGKIYGEEDDLDPKEFYDIMRAGKMPTTMAANPEAVRKIFSGLVNEGYDILHIAFSSALSGSCSVAETVARDICEEIPDAKITVIDSLCASMGEGLLVYKAVKMKEEGKSLDEIAKWLEDNKLNLCHIFTVDDLHHLRRGGRLSRTSAIVGTLIHVKPVLHVNNEGRLVPLNNVRGRKKALISLVEQMEKRLPGYEDKNDIVFISHGDCLEDAEYVASLIRERFGIENFLINYVCPTIGSHSGPGTVALFFMGNER</sequence>
<dbReference type="EMBL" id="CVTD020000017">
    <property type="protein sequence ID" value="CRZ34993.1"/>
    <property type="molecule type" value="Genomic_DNA"/>
</dbReference>
<dbReference type="InterPro" id="IPR003797">
    <property type="entry name" value="DegV"/>
</dbReference>
<dbReference type="InterPro" id="IPR043168">
    <property type="entry name" value="DegV_C"/>
</dbReference>
<dbReference type="PANTHER" id="PTHR33434:SF3">
    <property type="entry name" value="DEGV DOMAIN-CONTAINING PROTEIN YITS"/>
    <property type="match status" value="1"/>
</dbReference>
<dbReference type="SUPFAM" id="SSF82549">
    <property type="entry name" value="DAK1/DegV-like"/>
    <property type="match status" value="1"/>
</dbReference>
<dbReference type="InterPro" id="IPR050270">
    <property type="entry name" value="DegV_domain_contain"/>
</dbReference>
<keyword evidence="4" id="KW-1185">Reference proteome</keyword>
<dbReference type="PROSITE" id="PS51482">
    <property type="entry name" value="DEGV"/>
    <property type="match status" value="1"/>
</dbReference>
<dbReference type="OrthoDB" id="9780660at2"/>
<dbReference type="Gene3D" id="3.40.50.10170">
    <property type="match status" value="1"/>
</dbReference>
<keyword evidence="2" id="KW-0446">Lipid-binding</keyword>
<gene>
    <name evidence="3" type="ORF">HHT355_1793</name>
</gene>
<proteinExistence type="predicted"/>
<comment type="function">
    <text evidence="1">May bind long-chain fatty acids, such as palmitate, and may play a role in lipid transport or fatty acid metabolism.</text>
</comment>
<name>A0A0H5SXB6_HERHM</name>
<dbReference type="Gene3D" id="3.30.1180.10">
    <property type="match status" value="1"/>
</dbReference>
<dbReference type="GO" id="GO:0008289">
    <property type="term" value="F:lipid binding"/>
    <property type="evidence" value="ECO:0007669"/>
    <property type="project" value="UniProtKB-KW"/>
</dbReference>
<reference evidence="3 4" key="1">
    <citation type="submission" date="2015-06" db="EMBL/GenBank/DDBJ databases">
        <authorList>
            <person name="Wibberg Daniel"/>
        </authorList>
    </citation>
    <scope>NUCLEOTIDE SEQUENCE [LARGE SCALE GENOMIC DNA]</scope>
    <source>
        <strain evidence="3 4">T3/55T</strain>
    </source>
</reference>
<dbReference type="PANTHER" id="PTHR33434">
    <property type="entry name" value="DEGV DOMAIN-CONTAINING PROTEIN DR_1986-RELATED"/>
    <property type="match status" value="1"/>
</dbReference>
<organism evidence="3 4">
    <name type="scientific">Herbinix hemicellulosilytica</name>
    <dbReference type="NCBI Taxonomy" id="1564487"/>
    <lineage>
        <taxon>Bacteria</taxon>
        <taxon>Bacillati</taxon>
        <taxon>Bacillota</taxon>
        <taxon>Clostridia</taxon>
        <taxon>Lachnospirales</taxon>
        <taxon>Lachnospiraceae</taxon>
        <taxon>Herbinix</taxon>
    </lineage>
</organism>